<dbReference type="AlphaFoldDB" id="A0AAN8U7N8"/>
<evidence type="ECO:0000313" key="12">
    <source>
        <dbReference type="Proteomes" id="UP001370490"/>
    </source>
</evidence>
<dbReference type="GO" id="GO:0005634">
    <property type="term" value="C:nucleus"/>
    <property type="evidence" value="ECO:0007669"/>
    <property type="project" value="UniProtKB-SubCell"/>
</dbReference>
<keyword evidence="2" id="KW-0235">DNA replication</keyword>
<dbReference type="InterPro" id="IPR048800">
    <property type="entry name" value="Cac1-like_C"/>
</dbReference>
<dbReference type="GO" id="GO:0006281">
    <property type="term" value="P:DNA repair"/>
    <property type="evidence" value="ECO:0007669"/>
    <property type="project" value="UniProtKB-KW"/>
</dbReference>
<proteinExistence type="predicted"/>
<comment type="subcellular location">
    <subcellularLocation>
        <location evidence="1">Nucleus</location>
    </subcellularLocation>
</comment>
<feature type="region of interest" description="Disordered" evidence="7">
    <location>
        <begin position="1"/>
        <end position="27"/>
    </location>
</feature>
<dbReference type="PANTHER" id="PTHR15272">
    <property type="entry name" value="CHROMATIN ASSEMBLY FACTOR 1 SUBUNIT A CAF-1 SUBUNIT A"/>
    <property type="match status" value="1"/>
</dbReference>
<comment type="caution">
    <text evidence="11">The sequence shown here is derived from an EMBL/GenBank/DDBJ whole genome shotgun (WGS) entry which is preliminary data.</text>
</comment>
<keyword evidence="4" id="KW-0143">Chaperone</keyword>
<evidence type="ECO:0000256" key="5">
    <source>
        <dbReference type="ARBA" id="ARBA00023204"/>
    </source>
</evidence>
<evidence type="ECO:0000256" key="3">
    <source>
        <dbReference type="ARBA" id="ARBA00022763"/>
    </source>
</evidence>
<dbReference type="Proteomes" id="UP001370490">
    <property type="component" value="Unassembled WGS sequence"/>
</dbReference>
<evidence type="ECO:0000256" key="1">
    <source>
        <dbReference type="ARBA" id="ARBA00004123"/>
    </source>
</evidence>
<evidence type="ECO:0000259" key="10">
    <source>
        <dbReference type="Pfam" id="PF21796"/>
    </source>
</evidence>
<feature type="compositionally biased region" description="Polar residues" evidence="7">
    <location>
        <begin position="348"/>
        <end position="371"/>
    </location>
</feature>
<feature type="region of interest" description="Disordered" evidence="7">
    <location>
        <begin position="289"/>
        <end position="373"/>
    </location>
</feature>
<dbReference type="GO" id="GO:0033186">
    <property type="term" value="C:CAF-1 complex"/>
    <property type="evidence" value="ECO:0007669"/>
    <property type="project" value="TreeGrafter"/>
</dbReference>
<dbReference type="GO" id="GO:0006334">
    <property type="term" value="P:nucleosome assembly"/>
    <property type="evidence" value="ECO:0007669"/>
    <property type="project" value="TreeGrafter"/>
</dbReference>
<evidence type="ECO:0000256" key="6">
    <source>
        <dbReference type="ARBA" id="ARBA00023242"/>
    </source>
</evidence>
<evidence type="ECO:0000256" key="2">
    <source>
        <dbReference type="ARBA" id="ARBA00022705"/>
    </source>
</evidence>
<evidence type="ECO:0000259" key="8">
    <source>
        <dbReference type="Pfam" id="PF11600"/>
    </source>
</evidence>
<dbReference type="Pfam" id="PF11600">
    <property type="entry name" value="CAF1A_acidic"/>
    <property type="match status" value="1"/>
</dbReference>
<protein>
    <submittedName>
        <fullName evidence="11">Chromatin assembly factor 1 subunit A</fullName>
    </submittedName>
</protein>
<reference evidence="11 12" key="1">
    <citation type="submission" date="2023-12" db="EMBL/GenBank/DDBJ databases">
        <title>A high-quality genome assembly for Dillenia turbinata (Dilleniales).</title>
        <authorList>
            <person name="Chanderbali A."/>
        </authorList>
    </citation>
    <scope>NUCLEOTIDE SEQUENCE [LARGE SCALE GENOMIC DNA]</scope>
    <source>
        <strain evidence="11">LSX21</strain>
        <tissue evidence="11">Leaf</tissue>
    </source>
</reference>
<dbReference type="InterPro" id="IPR022043">
    <property type="entry name" value="CAF1A_DD"/>
</dbReference>
<dbReference type="Pfam" id="PF12253">
    <property type="entry name" value="CAF1A_dimeriz"/>
    <property type="match status" value="1"/>
</dbReference>
<keyword evidence="6" id="KW-0539">Nucleus</keyword>
<dbReference type="EMBL" id="JBAMMX010000028">
    <property type="protein sequence ID" value="KAK6911768.1"/>
    <property type="molecule type" value="Genomic_DNA"/>
</dbReference>
<evidence type="ECO:0000259" key="9">
    <source>
        <dbReference type="Pfam" id="PF12253"/>
    </source>
</evidence>
<feature type="region of interest" description="Disordered" evidence="7">
    <location>
        <begin position="513"/>
        <end position="574"/>
    </location>
</feature>
<accession>A0AAN8U7N8</accession>
<feature type="compositionally biased region" description="Acidic residues" evidence="7">
    <location>
        <begin position="544"/>
        <end position="553"/>
    </location>
</feature>
<dbReference type="PANTHER" id="PTHR15272:SF0">
    <property type="entry name" value="CHROMATIN ASSEMBLY FACTOR 1 SUBUNIT A"/>
    <property type="match status" value="1"/>
</dbReference>
<evidence type="ECO:0000256" key="7">
    <source>
        <dbReference type="SAM" id="MobiDB-lite"/>
    </source>
</evidence>
<keyword evidence="12" id="KW-1185">Reference proteome</keyword>
<organism evidence="11 12">
    <name type="scientific">Dillenia turbinata</name>
    <dbReference type="NCBI Taxonomy" id="194707"/>
    <lineage>
        <taxon>Eukaryota</taxon>
        <taxon>Viridiplantae</taxon>
        <taxon>Streptophyta</taxon>
        <taxon>Embryophyta</taxon>
        <taxon>Tracheophyta</taxon>
        <taxon>Spermatophyta</taxon>
        <taxon>Magnoliopsida</taxon>
        <taxon>eudicotyledons</taxon>
        <taxon>Gunneridae</taxon>
        <taxon>Pentapetalae</taxon>
        <taxon>Dilleniales</taxon>
        <taxon>Dilleniaceae</taxon>
        <taxon>Dillenia</taxon>
    </lineage>
</organism>
<feature type="compositionally biased region" description="Acidic residues" evidence="7">
    <location>
        <begin position="521"/>
        <end position="537"/>
    </location>
</feature>
<keyword evidence="3" id="KW-0227">DNA damage</keyword>
<name>A0AAN8U7N8_9MAGN</name>
<gene>
    <name evidence="11" type="ORF">RJ641_023861</name>
</gene>
<evidence type="ECO:0000313" key="11">
    <source>
        <dbReference type="EMBL" id="KAK6911768.1"/>
    </source>
</evidence>
<evidence type="ECO:0000256" key="4">
    <source>
        <dbReference type="ARBA" id="ARBA00023186"/>
    </source>
</evidence>
<feature type="domain" description="Chromatin assembly factor 1 subunit A dimerization" evidence="9">
    <location>
        <begin position="486"/>
        <end position="553"/>
    </location>
</feature>
<dbReference type="Pfam" id="PF21796">
    <property type="entry name" value="Cac1_C"/>
    <property type="match status" value="1"/>
</dbReference>
<feature type="compositionally biased region" description="Basic and acidic residues" evidence="7">
    <location>
        <begin position="289"/>
        <end position="328"/>
    </location>
</feature>
<keyword evidence="5" id="KW-0234">DNA repair</keyword>
<dbReference type="InterPro" id="IPR021644">
    <property type="entry name" value="CAF-1_p150_acidic"/>
</dbReference>
<feature type="domain" description="Chromatin assembly factor 1 subunit Cac1-like C-terminal" evidence="10">
    <location>
        <begin position="714"/>
        <end position="764"/>
    </location>
</feature>
<feature type="domain" description="Chromatin assembly factor 1 p150 subunit acidic region" evidence="8">
    <location>
        <begin position="237"/>
        <end position="357"/>
    </location>
</feature>
<sequence length="809" mass="92682">MADSSMLIDDNPTPTPPSSQSKKRKRMSEHLLHLSLEDRTSRIDSLRREMDALFKYYNDSHSQKWSLVDAANHPSSGNAFIACSLEESSLPFSKLVDRIYPRLKARDGDSVTIASVKSSVLLVGQRWSFGVPNPDVDVLEDESPSCLWCWEVTRDLKLLPKTARGALKIRRTFRKKIHERILALSAIITALQKSGTDQNCHHELMKASEKLGKVLNEEGIRLLVEGMEQKNGTDITENAAKREEKLLARKIEKNQREVEKENKKKERELQKEKLEREKEQKRLQIEAEKDERRREKEEFEMKKQLRKQQGEAEKDQRRREKEEAELKKQLSIQKQASMMERFLKRSKSNSISPTNQPSERELTSNVSSGVGESNPHAVTVSMDIILSLENQDGAEDLWKSHLISWHKTGQSMCSKRKQHWGLRRKPKTELYKEPKLTTGREIIRDNELNLEKPVDGWGEVASNYRLGSTDADTSLPCAHKHGRSKQLLQFDKSYRPAFYGIWPKKSHVVGPRCPLKRDPELDYDVDSDEEWEEEDPGESLSDCDKDDEEENLEEGYSKVDEEESEDGFFVPDGYLSENEGVEVDRLESDIVLDEPRSPPVFRQDSEDEKFSVLLRQQKYLQDMTDHALRKNQPLIILNLMHEKTPLLIAEDLSGTAKLEHMCLQALRMCLFPGGVTIEAPIDEITTDDQIGCPPIDRESVTPSTTVPVIEDSDLPQIVSVILSCSHSISKVLQSLQQRFPAIPKSQLRNKVRELSDFVDNRWQVKKDILDKLGLSISPEKNRTKSIAAFFSKRCMPTATKQLSTNNTFS</sequence>